<dbReference type="PANTHER" id="PTHR39640">
    <property type="entry name" value="VNG6129C"/>
    <property type="match status" value="1"/>
</dbReference>
<comment type="caution">
    <text evidence="1">The sequence shown here is derived from an EMBL/GenBank/DDBJ whole genome shotgun (WGS) entry which is preliminary data.</text>
</comment>
<proteinExistence type="predicted"/>
<organism evidence="1">
    <name type="scientific">Ignisphaera aggregans</name>
    <dbReference type="NCBI Taxonomy" id="334771"/>
    <lineage>
        <taxon>Archaea</taxon>
        <taxon>Thermoproteota</taxon>
        <taxon>Thermoprotei</taxon>
        <taxon>Desulfurococcales</taxon>
        <taxon>Desulfurococcaceae</taxon>
        <taxon>Ignisphaera</taxon>
    </lineage>
</organism>
<dbReference type="AlphaFoldDB" id="A0A7J2U261"/>
<name>A0A7J2U261_9CREN</name>
<reference evidence="1" key="1">
    <citation type="journal article" date="2020" name="mSystems">
        <title>Genome- and Community-Level Interaction Insights into Carbon Utilization and Element Cycling Functions of Hydrothermarchaeota in Hydrothermal Sediment.</title>
        <authorList>
            <person name="Zhou Z."/>
            <person name="Liu Y."/>
            <person name="Xu W."/>
            <person name="Pan J."/>
            <person name="Luo Z.H."/>
            <person name="Li M."/>
        </authorList>
    </citation>
    <scope>NUCLEOTIDE SEQUENCE [LARGE SCALE GENOMIC DNA]</scope>
    <source>
        <strain evidence="1">SpSt-125</strain>
    </source>
</reference>
<dbReference type="PANTHER" id="PTHR39640:SF1">
    <property type="entry name" value="DUF790 FAMILY PROTEIN"/>
    <property type="match status" value="1"/>
</dbReference>
<gene>
    <name evidence="1" type="ORF">ENO26_04580</name>
</gene>
<dbReference type="InterPro" id="IPR008508">
    <property type="entry name" value="Bax1"/>
</dbReference>
<sequence>MKFDLSEVLITKTRGVYAPRYLDAERDKDLVETIISFYRGVEGKTIGEVDWKELVISIGNERLAKLLRLVMESRFYVAVNIVPPGVNPKIMRIKLFRVVNRVHKGFAPPEKRFRVTQTLRRYLKAEGILLDPDAILWSTYRDMAFLKKVEEPSVRKVIEEYNIRVFNSILSNSTSIHLTLNKECSSAELLTMLGRGLKYYGGIYDIRKANNSYRINIDGPRLLLNKPSDEFGLSLSHVMLTILPRLYSCRENWYVDALIGTKFFNMYLRLFSNDLKPLLPVERVNAPTPIFDTRADTYVYRRLRVLKLNVSRATQPVEVGDIVYIPDLKVEKSGKTIYIEVVNYWNKEYGARKAAKLREVHQVIRNLIVIADERMKPFLQGLPMPVAYYIMDLYEPWGPLTEVVDYVEKLVEEV</sequence>
<accession>A0A7J2U261</accession>
<dbReference type="EMBL" id="DSEU01000030">
    <property type="protein sequence ID" value="HEM66831.1"/>
    <property type="molecule type" value="Genomic_DNA"/>
</dbReference>
<evidence type="ECO:0000313" key="1">
    <source>
        <dbReference type="EMBL" id="HEM66831.1"/>
    </source>
</evidence>
<dbReference type="Pfam" id="PF05626">
    <property type="entry name" value="DUF790"/>
    <property type="match status" value="1"/>
</dbReference>
<protein>
    <submittedName>
        <fullName evidence="1">DUF790 family protein</fullName>
    </submittedName>
</protein>